<dbReference type="Proteomes" id="UP001230649">
    <property type="component" value="Unassembled WGS sequence"/>
</dbReference>
<keyword evidence="2" id="KW-1185">Reference proteome</keyword>
<evidence type="ECO:0000313" key="2">
    <source>
        <dbReference type="Proteomes" id="UP001230649"/>
    </source>
</evidence>
<evidence type="ECO:0000313" key="1">
    <source>
        <dbReference type="EMBL" id="KAJ9100359.1"/>
    </source>
</evidence>
<gene>
    <name evidence="1" type="ORF">QFC20_005425</name>
</gene>
<proteinExistence type="predicted"/>
<dbReference type="EMBL" id="JASBWS010000075">
    <property type="protein sequence ID" value="KAJ9100359.1"/>
    <property type="molecule type" value="Genomic_DNA"/>
</dbReference>
<sequence length="580" mass="63031">MDEVFIDVTALVDAHLASNPPTNDKGVTFFQLPKTVRKVLDVPDVDGKAGAGGDDEEGFWYGMSVVGKVVPHTDESRTDSNDTSVNGTNITSPPPSAVSQRFIAATHLCSFLRRLILRKTGLSSSGGVAGCKMIAKMMVGVGKPAGQAVWVGNGGDASQRDESGRVDRRSGTAGDKDSRTPTLQAFLDPQPVRNIQGYGSGILSTLRTAYPTLPEAPTIYDVRPMIPQAAFRRLFPSQGDMLWDLLHGIDNAPVKPSPRFPAQISVEDSYAASLWRTAEVIRGQAVILMEKLLGRMEEELAETEDGYMKGISFHPPTIRDVKWVRYPSQIRFNIRTFTSTQSKSTSIPAFVFETAVERRDRAEKAMKVLGDRILQSLLGKGRDGAAGKEYEVYVINIAVTELRMTAPPASFTAQKPQIDMDVLAALPKEIREEMMQRYGLASGAGWDRGEVIELSDDEDSVVGGATPKESGDGATEPEEVIPSATSPKPRRTEILPSLDVMQEEAATKIEILQGEDLPSRNTRPTPEPGIDGSPLDSDSTTSDDDEDGDGRPCSRCGSYIFGFAADAHARWHQQAEQEDT</sequence>
<reference evidence="1" key="1">
    <citation type="submission" date="2023-04" db="EMBL/GenBank/DDBJ databases">
        <title>Draft Genome sequencing of Naganishia species isolated from polar environments using Oxford Nanopore Technology.</title>
        <authorList>
            <person name="Leo P."/>
            <person name="Venkateswaran K."/>
        </authorList>
    </citation>
    <scope>NUCLEOTIDE SEQUENCE</scope>
    <source>
        <strain evidence="1">MNA-CCFEE 5262</strain>
    </source>
</reference>
<comment type="caution">
    <text evidence="1">The sequence shown here is derived from an EMBL/GenBank/DDBJ whole genome shotgun (WGS) entry which is preliminary data.</text>
</comment>
<protein>
    <submittedName>
        <fullName evidence="1">Uncharacterized protein</fullName>
    </submittedName>
</protein>
<accession>A0ACC2VLR9</accession>
<name>A0ACC2VLR9_9TREE</name>
<organism evidence="1 2">
    <name type="scientific">Naganishia adeliensis</name>
    <dbReference type="NCBI Taxonomy" id="92952"/>
    <lineage>
        <taxon>Eukaryota</taxon>
        <taxon>Fungi</taxon>
        <taxon>Dikarya</taxon>
        <taxon>Basidiomycota</taxon>
        <taxon>Agaricomycotina</taxon>
        <taxon>Tremellomycetes</taxon>
        <taxon>Filobasidiales</taxon>
        <taxon>Filobasidiaceae</taxon>
        <taxon>Naganishia</taxon>
    </lineage>
</organism>